<feature type="transmembrane region" description="Helical" evidence="9">
    <location>
        <begin position="130"/>
        <end position="150"/>
    </location>
</feature>
<dbReference type="RefSeq" id="WP_346581463.1">
    <property type="nucleotide sequence ID" value="NZ_JBDJLH010000001.1"/>
</dbReference>
<keyword evidence="4" id="KW-1003">Cell membrane</keyword>
<evidence type="ECO:0000256" key="7">
    <source>
        <dbReference type="ARBA" id="ARBA00023136"/>
    </source>
</evidence>
<proteinExistence type="inferred from homology"/>
<comment type="caution">
    <text evidence="12">The sequence shown here is derived from an EMBL/GenBank/DDBJ whole genome shotgun (WGS) entry which is preliminary data.</text>
</comment>
<comment type="similarity">
    <text evidence="2">Belongs to the MgtC/SapB family.</text>
</comment>
<evidence type="ECO:0000259" key="10">
    <source>
        <dbReference type="Pfam" id="PF02308"/>
    </source>
</evidence>
<dbReference type="Gene3D" id="3.30.70.260">
    <property type="match status" value="1"/>
</dbReference>
<evidence type="ECO:0000256" key="6">
    <source>
        <dbReference type="ARBA" id="ARBA00022989"/>
    </source>
</evidence>
<evidence type="ECO:0000256" key="5">
    <source>
        <dbReference type="ARBA" id="ARBA00022692"/>
    </source>
</evidence>
<feature type="domain" description="MgtC/SapB/SrpB/YhiD N-terminal" evidence="10">
    <location>
        <begin position="23"/>
        <end position="144"/>
    </location>
</feature>
<evidence type="ECO:0000256" key="3">
    <source>
        <dbReference type="ARBA" id="ARBA00013833"/>
    </source>
</evidence>
<dbReference type="InterPro" id="IPR048640">
    <property type="entry name" value="MgtC-like_C"/>
</dbReference>
<evidence type="ECO:0000259" key="11">
    <source>
        <dbReference type="Pfam" id="PF21770"/>
    </source>
</evidence>
<evidence type="ECO:0000256" key="4">
    <source>
        <dbReference type="ARBA" id="ARBA00022475"/>
    </source>
</evidence>
<feature type="transmembrane region" description="Helical" evidence="9">
    <location>
        <begin position="18"/>
        <end position="35"/>
    </location>
</feature>
<comment type="subcellular location">
    <subcellularLocation>
        <location evidence="1">Cell membrane</location>
        <topology evidence="1">Multi-pass membrane protein</topology>
    </subcellularLocation>
</comment>
<feature type="transmembrane region" description="Helical" evidence="9">
    <location>
        <begin position="105"/>
        <end position="124"/>
    </location>
</feature>
<feature type="domain" description="MgtC-like C-terminal" evidence="11">
    <location>
        <begin position="163"/>
        <end position="242"/>
    </location>
</feature>
<keyword evidence="7 9" id="KW-0472">Membrane</keyword>
<dbReference type="EMBL" id="JBDJNQ010000006">
    <property type="protein sequence ID" value="MEN5378219.1"/>
    <property type="molecule type" value="Genomic_DNA"/>
</dbReference>
<dbReference type="PANTHER" id="PTHR33778">
    <property type="entry name" value="PROTEIN MGTC"/>
    <property type="match status" value="1"/>
</dbReference>
<dbReference type="Pfam" id="PF21770">
    <property type="entry name" value="MgtC_SapB_C"/>
    <property type="match status" value="1"/>
</dbReference>
<evidence type="ECO:0000256" key="8">
    <source>
        <dbReference type="ARBA" id="ARBA00025369"/>
    </source>
</evidence>
<evidence type="ECO:0000256" key="9">
    <source>
        <dbReference type="SAM" id="Phobius"/>
    </source>
</evidence>
<evidence type="ECO:0000313" key="13">
    <source>
        <dbReference type="Proteomes" id="UP001409291"/>
    </source>
</evidence>
<sequence>MNIQFLLIQTGYLDSVDFITRIAIAFALGLSIGAERQWRDKSAGLRTNALVSIGAAAYMLLSVYLYGADGGDPGRIAAQIVTGIGFLGAGVIMKDGLTIRGLNTAATIWCSAAVGTLCGMALYIEATIVTGAILFTHIAMGPFSDWLGALKSYKSRKVQEAFYLIKVACKVEDETDIRSHIVGQIENRHTYLLRSVLRNVSVENANTVILNVKLSTVGKSDDKIEELIFELTKVKHVQEASWFYLGNSMEN</sequence>
<name>A0ABV0BXG1_9SPHI</name>
<dbReference type="Pfam" id="PF02308">
    <property type="entry name" value="MgtC"/>
    <property type="match status" value="1"/>
</dbReference>
<evidence type="ECO:0000313" key="12">
    <source>
        <dbReference type="EMBL" id="MEN5378219.1"/>
    </source>
</evidence>
<protein>
    <recommendedName>
        <fullName evidence="3">Protein MgtC</fullName>
    </recommendedName>
</protein>
<keyword evidence="6 9" id="KW-1133">Transmembrane helix</keyword>
<accession>A0ABV0BXG1</accession>
<dbReference type="PRINTS" id="PR01837">
    <property type="entry name" value="MGTCSAPBPROT"/>
</dbReference>
<organism evidence="12 13">
    <name type="scientific">Sphingobacterium kitahiroshimense</name>
    <dbReference type="NCBI Taxonomy" id="470446"/>
    <lineage>
        <taxon>Bacteria</taxon>
        <taxon>Pseudomonadati</taxon>
        <taxon>Bacteroidota</taxon>
        <taxon>Sphingobacteriia</taxon>
        <taxon>Sphingobacteriales</taxon>
        <taxon>Sphingobacteriaceae</taxon>
        <taxon>Sphingobacterium</taxon>
    </lineage>
</organism>
<feature type="transmembrane region" description="Helical" evidence="9">
    <location>
        <begin position="73"/>
        <end position="93"/>
    </location>
</feature>
<dbReference type="InterPro" id="IPR003416">
    <property type="entry name" value="MgtC/SapB/SrpB/YhiD_fam"/>
</dbReference>
<dbReference type="InterPro" id="IPR049177">
    <property type="entry name" value="MgtC_SapB_SrpB_YhiD_N"/>
</dbReference>
<gene>
    <name evidence="12" type="ORF">ABE541_13220</name>
</gene>
<feature type="transmembrane region" description="Helical" evidence="9">
    <location>
        <begin position="47"/>
        <end position="67"/>
    </location>
</feature>
<evidence type="ECO:0000256" key="2">
    <source>
        <dbReference type="ARBA" id="ARBA00009298"/>
    </source>
</evidence>
<comment type="function">
    <text evidence="8">Virulence factor required for growth in low Mg(2+) medium and for intramacrophage survival. May be involved in regulating membrane potential by activating Na(+)/K(+)-ATPase.</text>
</comment>
<reference evidence="12 13" key="1">
    <citation type="submission" date="2024-04" db="EMBL/GenBank/DDBJ databases">
        <title>WGS of bacteria from Torrens River.</title>
        <authorList>
            <person name="Wyrsch E.R."/>
            <person name="Drigo B."/>
        </authorList>
    </citation>
    <scope>NUCLEOTIDE SEQUENCE [LARGE SCALE GENOMIC DNA]</scope>
    <source>
        <strain evidence="12 13">TWI391</strain>
    </source>
</reference>
<keyword evidence="5 9" id="KW-0812">Transmembrane</keyword>
<evidence type="ECO:0000256" key="1">
    <source>
        <dbReference type="ARBA" id="ARBA00004651"/>
    </source>
</evidence>
<dbReference type="Proteomes" id="UP001409291">
    <property type="component" value="Unassembled WGS sequence"/>
</dbReference>
<dbReference type="PANTHER" id="PTHR33778:SF3">
    <property type="entry name" value="PROTEIN MGTC"/>
    <property type="match status" value="1"/>
</dbReference>
<keyword evidence="13" id="KW-1185">Reference proteome</keyword>